<proteinExistence type="inferred from homology"/>
<gene>
    <name evidence="4" type="ORF">LUZ63_009854</name>
</gene>
<evidence type="ECO:0000256" key="2">
    <source>
        <dbReference type="ARBA" id="ARBA00025796"/>
    </source>
</evidence>
<dbReference type="Proteomes" id="UP001151287">
    <property type="component" value="Unassembled WGS sequence"/>
</dbReference>
<dbReference type="GO" id="GO:0001763">
    <property type="term" value="P:morphogenesis of a branching structure"/>
    <property type="evidence" value="ECO:0007669"/>
    <property type="project" value="InterPro"/>
</dbReference>
<dbReference type="OrthoDB" id="1922866at2759"/>
<comment type="similarity">
    <text evidence="2">Belongs to the TAC family.</text>
</comment>
<protein>
    <recommendedName>
        <fullName evidence="3">Protein TILLER ANGLE CONTROL 1</fullName>
    </recommendedName>
</protein>
<keyword evidence="5" id="KW-1185">Reference proteome</keyword>
<reference evidence="4" key="1">
    <citation type="journal article" date="2022" name="Cell">
        <title>Repeat-based holocentromeres influence genome architecture and karyotype evolution.</title>
        <authorList>
            <person name="Hofstatter P.G."/>
            <person name="Thangavel G."/>
            <person name="Lux T."/>
            <person name="Neumann P."/>
            <person name="Vondrak T."/>
            <person name="Novak P."/>
            <person name="Zhang M."/>
            <person name="Costa L."/>
            <person name="Castellani M."/>
            <person name="Scott A."/>
            <person name="Toegelov H."/>
            <person name="Fuchs J."/>
            <person name="Mata-Sucre Y."/>
            <person name="Dias Y."/>
            <person name="Vanzela A.L.L."/>
            <person name="Huettel B."/>
            <person name="Almeida C.C.S."/>
            <person name="Simkova H."/>
            <person name="Souza G."/>
            <person name="Pedrosa-Harand A."/>
            <person name="Macas J."/>
            <person name="Mayer K.F.X."/>
            <person name="Houben A."/>
            <person name="Marques A."/>
        </authorList>
    </citation>
    <scope>NUCLEOTIDE SEQUENCE</scope>
    <source>
        <strain evidence="4">RhyBre1mFocal</strain>
    </source>
</reference>
<dbReference type="PANTHER" id="PTHR38366:SF1">
    <property type="entry name" value="PROTEIN TILLER ANGLE CONTROL 1"/>
    <property type="match status" value="1"/>
</dbReference>
<evidence type="ECO:0000256" key="1">
    <source>
        <dbReference type="ARBA" id="ARBA00022604"/>
    </source>
</evidence>
<name>A0A9Q0CFV4_9POAL</name>
<dbReference type="AlphaFoldDB" id="A0A9Q0CFV4"/>
<organism evidence="4 5">
    <name type="scientific">Rhynchospora breviuscula</name>
    <dbReference type="NCBI Taxonomy" id="2022672"/>
    <lineage>
        <taxon>Eukaryota</taxon>
        <taxon>Viridiplantae</taxon>
        <taxon>Streptophyta</taxon>
        <taxon>Embryophyta</taxon>
        <taxon>Tracheophyta</taxon>
        <taxon>Spermatophyta</taxon>
        <taxon>Magnoliopsida</taxon>
        <taxon>Liliopsida</taxon>
        <taxon>Poales</taxon>
        <taxon>Cyperaceae</taxon>
        <taxon>Cyperoideae</taxon>
        <taxon>Rhynchosporeae</taxon>
        <taxon>Rhynchospora</taxon>
    </lineage>
</organism>
<dbReference type="PANTHER" id="PTHR38366">
    <property type="entry name" value="NAD-DEPENDENT PROTEIN DEACETYLASE HST1-LIKE PROTEIN"/>
    <property type="match status" value="1"/>
</dbReference>
<evidence type="ECO:0000256" key="3">
    <source>
        <dbReference type="ARBA" id="ARBA00026138"/>
    </source>
</evidence>
<dbReference type="InterPro" id="IPR044989">
    <property type="entry name" value="TAC1"/>
</dbReference>
<keyword evidence="1" id="KW-0341">Growth regulation</keyword>
<accession>A0A9Q0CFV4</accession>
<sequence length="259" mass="30037">MAMKVLNWFHQKLHSREDYCPISSKKDEIKEDAIRESAAERDTEALLLHDILLNGILTIGTLGHEQSFLPEEGLLVQEKEKNVQTDTGEKIQQEIELPALVVTESKPVSRAGSLKMKSMSMKARECSEALEVSVKKEEMEEYRMSIQEKPLLMNEEKREEKTRTTLAELFAAEVFVQKDPKEVKQEEDFVMKKVTEVKFCEDKVEKKKHHKESMSKSTHTLNRLVRKMLRKKIHPEHPNRRGDEGPLMIHAQLFKNSTN</sequence>
<dbReference type="EMBL" id="JAMQYH010000003">
    <property type="protein sequence ID" value="KAJ1693156.1"/>
    <property type="molecule type" value="Genomic_DNA"/>
</dbReference>
<evidence type="ECO:0000313" key="4">
    <source>
        <dbReference type="EMBL" id="KAJ1693156.1"/>
    </source>
</evidence>
<evidence type="ECO:0000313" key="5">
    <source>
        <dbReference type="Proteomes" id="UP001151287"/>
    </source>
</evidence>
<comment type="caution">
    <text evidence="4">The sequence shown here is derived from an EMBL/GenBank/DDBJ whole genome shotgun (WGS) entry which is preliminary data.</text>
</comment>